<evidence type="ECO:0000256" key="1">
    <source>
        <dbReference type="ARBA" id="ARBA00022630"/>
    </source>
</evidence>
<reference evidence="4" key="1">
    <citation type="journal article" date="2015" name="Nature">
        <title>rRNA introns, odd ribosomes, and small enigmatic genomes across a large radiation of phyla.</title>
        <authorList>
            <person name="Brown C.T."/>
            <person name="Hug L.A."/>
            <person name="Thomas B.C."/>
            <person name="Sharon I."/>
            <person name="Castelle C.J."/>
            <person name="Singh A."/>
            <person name="Wilkins M.J."/>
            <person name="Williams K.H."/>
            <person name="Banfield J.F."/>
        </authorList>
    </citation>
    <scope>NUCLEOTIDE SEQUENCE [LARGE SCALE GENOMIC DNA]</scope>
</reference>
<feature type="domain" description="NADPH-dependent FMN reductase-like" evidence="3">
    <location>
        <begin position="2"/>
        <end position="127"/>
    </location>
</feature>
<keyword evidence="1" id="KW-0285">Flavoprotein</keyword>
<comment type="caution">
    <text evidence="4">The sequence shown here is derived from an EMBL/GenBank/DDBJ whole genome shotgun (WGS) entry which is preliminary data.</text>
</comment>
<protein>
    <submittedName>
        <fullName evidence="4">NADPH-dependent FMN reductase</fullName>
    </submittedName>
</protein>
<dbReference type="Proteomes" id="UP000034036">
    <property type="component" value="Unassembled WGS sequence"/>
</dbReference>
<dbReference type="InterPro" id="IPR005025">
    <property type="entry name" value="FMN_Rdtase-like_dom"/>
</dbReference>
<dbReference type="GO" id="GO:0016491">
    <property type="term" value="F:oxidoreductase activity"/>
    <property type="evidence" value="ECO:0007669"/>
    <property type="project" value="InterPro"/>
</dbReference>
<evidence type="ECO:0000313" key="5">
    <source>
        <dbReference type="Proteomes" id="UP000034036"/>
    </source>
</evidence>
<dbReference type="Gene3D" id="3.40.50.360">
    <property type="match status" value="1"/>
</dbReference>
<dbReference type="AlphaFoldDB" id="A0A0G0ZIN3"/>
<proteinExistence type="predicted"/>
<sequence>MLNEALEGAKKHGAEVKMINLFDYNMKLYHGDYDKKPCEESLRLFKEMEKYDGYIFATPVHWLAPSSLMKIFLDNMTYLEVEDFQMEGKVFGVLAHCLEDGAFQAATYLASVFGHMGMVCPPYAAVLRNKNLKTDEDTDYMNKDSALLGKNVVIMVEMLKKEKPVWDYD</sequence>
<evidence type="ECO:0000313" key="4">
    <source>
        <dbReference type="EMBL" id="KKS48554.1"/>
    </source>
</evidence>
<dbReference type="Pfam" id="PF03358">
    <property type="entry name" value="FMN_red"/>
    <property type="match status" value="1"/>
</dbReference>
<dbReference type="EMBL" id="LCDF01000007">
    <property type="protein sequence ID" value="KKS48554.1"/>
    <property type="molecule type" value="Genomic_DNA"/>
</dbReference>
<dbReference type="SUPFAM" id="SSF52218">
    <property type="entry name" value="Flavoproteins"/>
    <property type="match status" value="1"/>
</dbReference>
<dbReference type="PANTHER" id="PTHR43278">
    <property type="entry name" value="NAD(P)H-DEPENDENT FMN-CONTAINING OXIDOREDUCTASE YWQN-RELATED"/>
    <property type="match status" value="1"/>
</dbReference>
<gene>
    <name evidence="4" type="ORF">UV11_C0007G0010</name>
</gene>
<dbReference type="PANTHER" id="PTHR43278:SF2">
    <property type="entry name" value="IRON-SULFUR FLAVOPROTEIN"/>
    <property type="match status" value="1"/>
</dbReference>
<dbReference type="InterPro" id="IPR051796">
    <property type="entry name" value="ISF_SsuE-like"/>
</dbReference>
<name>A0A0G0ZIN3_9BACT</name>
<accession>A0A0G0ZIN3</accession>
<dbReference type="STRING" id="1618659.UV11_C0007G0010"/>
<keyword evidence="2" id="KW-0288">FMN</keyword>
<evidence type="ECO:0000259" key="3">
    <source>
        <dbReference type="Pfam" id="PF03358"/>
    </source>
</evidence>
<dbReference type="InterPro" id="IPR029039">
    <property type="entry name" value="Flavoprotein-like_sf"/>
</dbReference>
<evidence type="ECO:0000256" key="2">
    <source>
        <dbReference type="ARBA" id="ARBA00022643"/>
    </source>
</evidence>
<organism evidence="4 5">
    <name type="scientific">Candidatus Giovannonibacteria bacterium GW2011_GWF2_42_19</name>
    <dbReference type="NCBI Taxonomy" id="1618659"/>
    <lineage>
        <taxon>Bacteria</taxon>
        <taxon>Candidatus Giovannoniibacteriota</taxon>
    </lineage>
</organism>